<reference evidence="3 4" key="1">
    <citation type="submission" date="2018-07" db="EMBL/GenBank/DDBJ databases">
        <title>Diversity of Mesorhizobium strains in Brazil.</title>
        <authorList>
            <person name="Helene L.C.F."/>
            <person name="Dall'Agnol R."/>
            <person name="Delamuta J.R.M."/>
            <person name="Hungria M."/>
        </authorList>
    </citation>
    <scope>NUCLEOTIDE SEQUENCE [LARGE SCALE GENOMIC DNA]</scope>
    <source>
        <strain evidence="3 4">AC99b</strain>
    </source>
</reference>
<dbReference type="Pfam" id="PF05050">
    <property type="entry name" value="Methyltransf_21"/>
    <property type="match status" value="1"/>
</dbReference>
<evidence type="ECO:0000256" key="1">
    <source>
        <dbReference type="SAM" id="Coils"/>
    </source>
</evidence>
<dbReference type="NCBIfam" id="TIGR01444">
    <property type="entry name" value="fkbM_fam"/>
    <property type="match status" value="1"/>
</dbReference>
<keyword evidence="3" id="KW-0489">Methyltransferase</keyword>
<dbReference type="Proteomes" id="UP000251558">
    <property type="component" value="Unassembled WGS sequence"/>
</dbReference>
<proteinExistence type="predicted"/>
<dbReference type="InterPro" id="IPR006342">
    <property type="entry name" value="FkbM_mtfrase"/>
</dbReference>
<dbReference type="GO" id="GO:0032259">
    <property type="term" value="P:methylation"/>
    <property type="evidence" value="ECO:0007669"/>
    <property type="project" value="UniProtKB-KW"/>
</dbReference>
<evidence type="ECO:0000313" key="4">
    <source>
        <dbReference type="Proteomes" id="UP000251558"/>
    </source>
</evidence>
<sequence>MPITCYAQNFEDVILWRALRHVEHGFYIDIGAQDPVVDSVSLAFYERGWRGVHVEPSAIYAEKLRAARPDEDVIQSAIALETGEIGFFEIADTGMSTGNEEIARQHQNNGFKVSPISVSSQPLSAILSLHADRDIHWMKIDVEGMEHQVIKSWLPSAARPWIVVVESTKPNSQEQNHETWEQELLDLGYEFVYFDGLNRFYLNLSHPELKSQFDVGPNYFDWFAASTTSWLSRNINAEMSALRQELADESKNKAVAQELLADQERLRAVLELRLAEEQNARASLTAQAEKTKAALEARIGEEERARLALESQLGAIYTSTSWRITEPIRILARAARRLAH</sequence>
<dbReference type="OrthoDB" id="9801609at2"/>
<comment type="caution">
    <text evidence="3">The sequence shown here is derived from an EMBL/GenBank/DDBJ whole genome shotgun (WGS) entry which is preliminary data.</text>
</comment>
<dbReference type="SUPFAM" id="SSF53335">
    <property type="entry name" value="S-adenosyl-L-methionine-dependent methyltransferases"/>
    <property type="match status" value="1"/>
</dbReference>
<keyword evidence="4" id="KW-1185">Reference proteome</keyword>
<dbReference type="Gene3D" id="3.40.50.150">
    <property type="entry name" value="Vaccinia Virus protein VP39"/>
    <property type="match status" value="1"/>
</dbReference>
<dbReference type="EMBL" id="QMBP01000001">
    <property type="protein sequence ID" value="RAZ92868.1"/>
    <property type="molecule type" value="Genomic_DNA"/>
</dbReference>
<name>A0A330HYJ2_9HYPH</name>
<evidence type="ECO:0000313" key="3">
    <source>
        <dbReference type="EMBL" id="RAZ92868.1"/>
    </source>
</evidence>
<dbReference type="RefSeq" id="WP_112095438.1">
    <property type="nucleotide sequence ID" value="NZ_QMBP01000001.1"/>
</dbReference>
<dbReference type="InterPro" id="IPR029063">
    <property type="entry name" value="SAM-dependent_MTases_sf"/>
</dbReference>
<keyword evidence="1" id="KW-0175">Coiled coil</keyword>
<feature type="coiled-coil region" evidence="1">
    <location>
        <begin position="232"/>
        <end position="312"/>
    </location>
</feature>
<feature type="domain" description="Methyltransferase FkbM" evidence="2">
    <location>
        <begin position="29"/>
        <end position="191"/>
    </location>
</feature>
<dbReference type="AlphaFoldDB" id="A0A330HYJ2"/>
<keyword evidence="3" id="KW-0808">Transferase</keyword>
<organism evidence="3 4">
    <name type="scientific">Mesorhizobium hawassense</name>
    <dbReference type="NCBI Taxonomy" id="1209954"/>
    <lineage>
        <taxon>Bacteria</taxon>
        <taxon>Pseudomonadati</taxon>
        <taxon>Pseudomonadota</taxon>
        <taxon>Alphaproteobacteria</taxon>
        <taxon>Hyphomicrobiales</taxon>
        <taxon>Phyllobacteriaceae</taxon>
        <taxon>Mesorhizobium</taxon>
    </lineage>
</organism>
<protein>
    <submittedName>
        <fullName evidence="3">FkbM family methyltransferase</fullName>
    </submittedName>
</protein>
<gene>
    <name evidence="3" type="ORF">DPM33_03135</name>
</gene>
<dbReference type="GO" id="GO:0008168">
    <property type="term" value="F:methyltransferase activity"/>
    <property type="evidence" value="ECO:0007669"/>
    <property type="project" value="UniProtKB-KW"/>
</dbReference>
<accession>A0A330HYJ2</accession>
<evidence type="ECO:0000259" key="2">
    <source>
        <dbReference type="Pfam" id="PF05050"/>
    </source>
</evidence>